<evidence type="ECO:0000259" key="3">
    <source>
        <dbReference type="Pfam" id="PF01370"/>
    </source>
</evidence>
<dbReference type="InterPro" id="IPR001509">
    <property type="entry name" value="Epimerase_deHydtase"/>
</dbReference>
<dbReference type="Proteomes" id="UP001363151">
    <property type="component" value="Unassembled WGS sequence"/>
</dbReference>
<dbReference type="EMBL" id="JBBJCI010000365">
    <property type="protein sequence ID" value="KAK7232907.1"/>
    <property type="molecule type" value="Genomic_DNA"/>
</dbReference>
<organism evidence="4 5">
    <name type="scientific">Aureococcus anophagefferens</name>
    <name type="common">Harmful bloom alga</name>
    <dbReference type="NCBI Taxonomy" id="44056"/>
    <lineage>
        <taxon>Eukaryota</taxon>
        <taxon>Sar</taxon>
        <taxon>Stramenopiles</taxon>
        <taxon>Ochrophyta</taxon>
        <taxon>Pelagophyceae</taxon>
        <taxon>Pelagomonadales</taxon>
        <taxon>Pelagomonadaceae</taxon>
        <taxon>Aureococcus</taxon>
    </lineage>
</organism>
<sequence length="393" mass="43699">MVELKQKVAAITLIICGLVGLEIQSNFVSTRTSFGKEEPYWINEACTTRADRHALSAASRVLVTGGAGFIGSSLMGALHEQFAPEVVVGLDNFNDYYSPAFKKARAHRLKKDFGRDVVAGDVCNGSLLEDLFKEHRFTHVVHLAAQAGVRYSLNHPLSYVKNNLECYVTLLEVVRKIDPESRPSLSYASSSSVYGRNKKIPFSEADAVTNPANLYGASKFMNEQIAAAFHHIYGLHSVGLRFFTVYGPWGRPDMAAFLFTRAIELGKPLTLYNKGEMRRDFTYVDDIVSGIVGSMQYCADAAAVFNLGNNQPVELMHFIQTIEKSLGTKATMKHKTSTAEIKETYADITKAQALLGYAPKTSIEDGMAKFIDWYQNEPRRHAFAGGHFNDRRR</sequence>
<gene>
    <name evidence="4" type="ORF">SO694_00036242</name>
</gene>
<dbReference type="PANTHER" id="PTHR43574">
    <property type="entry name" value="EPIMERASE-RELATED"/>
    <property type="match status" value="1"/>
</dbReference>
<dbReference type="Gene3D" id="3.40.50.720">
    <property type="entry name" value="NAD(P)-binding Rossmann-like Domain"/>
    <property type="match status" value="1"/>
</dbReference>
<accession>A0ABR1FLA1</accession>
<dbReference type="SUPFAM" id="SSF51735">
    <property type="entry name" value="NAD(P)-binding Rossmann-fold domains"/>
    <property type="match status" value="1"/>
</dbReference>
<evidence type="ECO:0000256" key="1">
    <source>
        <dbReference type="ARBA" id="ARBA00007637"/>
    </source>
</evidence>
<keyword evidence="2" id="KW-0520">NAD</keyword>
<comment type="caution">
    <text evidence="4">The sequence shown here is derived from an EMBL/GenBank/DDBJ whole genome shotgun (WGS) entry which is preliminary data.</text>
</comment>
<evidence type="ECO:0000313" key="5">
    <source>
        <dbReference type="Proteomes" id="UP001363151"/>
    </source>
</evidence>
<evidence type="ECO:0000256" key="2">
    <source>
        <dbReference type="ARBA" id="ARBA00023027"/>
    </source>
</evidence>
<protein>
    <submittedName>
        <fullName evidence="4">UDP-glucose 4-epimerase</fullName>
    </submittedName>
</protein>
<dbReference type="Gene3D" id="3.90.25.10">
    <property type="entry name" value="UDP-galactose 4-epimerase, domain 1"/>
    <property type="match status" value="1"/>
</dbReference>
<feature type="domain" description="NAD-dependent epimerase/dehydratase" evidence="3">
    <location>
        <begin position="61"/>
        <end position="308"/>
    </location>
</feature>
<proteinExistence type="inferred from homology"/>
<name>A0ABR1FLA1_AURAN</name>
<keyword evidence="5" id="KW-1185">Reference proteome</keyword>
<dbReference type="PRINTS" id="PR01713">
    <property type="entry name" value="NUCEPIMERASE"/>
</dbReference>
<dbReference type="Pfam" id="PF01370">
    <property type="entry name" value="Epimerase"/>
    <property type="match status" value="1"/>
</dbReference>
<comment type="similarity">
    <text evidence="1">Belongs to the NAD(P)-dependent epimerase/dehydratase family.</text>
</comment>
<evidence type="ECO:0000313" key="4">
    <source>
        <dbReference type="EMBL" id="KAK7232907.1"/>
    </source>
</evidence>
<reference evidence="4 5" key="1">
    <citation type="submission" date="2024-03" db="EMBL/GenBank/DDBJ databases">
        <title>Aureococcus anophagefferens CCMP1851 and Kratosvirus quantuckense: Draft genome of a second virus-susceptible host strain in the model system.</title>
        <authorList>
            <person name="Chase E."/>
            <person name="Truchon A.R."/>
            <person name="Schepens W."/>
            <person name="Wilhelm S.W."/>
        </authorList>
    </citation>
    <scope>NUCLEOTIDE SEQUENCE [LARGE SCALE GENOMIC DNA]</scope>
    <source>
        <strain evidence="4 5">CCMP1851</strain>
    </source>
</reference>
<dbReference type="InterPro" id="IPR036291">
    <property type="entry name" value="NAD(P)-bd_dom_sf"/>
</dbReference>